<protein>
    <submittedName>
        <fullName evidence="2">Multicopper oxidase family protein</fullName>
    </submittedName>
</protein>
<keyword evidence="3" id="KW-1185">Reference proteome</keyword>
<accession>A0ABS7C724</accession>
<feature type="non-terminal residue" evidence="2">
    <location>
        <position position="88"/>
    </location>
</feature>
<sequence length="88" mass="10375">MRIWLLIEYEMTFLLVFFWWMAYAKAKGLLRSQTEAALRSNIRKVHLWLYTAIAMTGIKAGAAIMLWSTDWAYVEDKIMIQLPLFLLS</sequence>
<dbReference type="Proteomes" id="UP001519887">
    <property type="component" value="Unassembled WGS sequence"/>
</dbReference>
<evidence type="ECO:0000313" key="3">
    <source>
        <dbReference type="Proteomes" id="UP001519887"/>
    </source>
</evidence>
<gene>
    <name evidence="2" type="ORF">K0U00_22060</name>
</gene>
<dbReference type="EMBL" id="JAHZIK010000649">
    <property type="protein sequence ID" value="MBW7456727.1"/>
    <property type="molecule type" value="Genomic_DNA"/>
</dbReference>
<reference evidence="2 3" key="1">
    <citation type="submission" date="2021-07" db="EMBL/GenBank/DDBJ databases">
        <title>Paenibacillus radiodurans sp. nov., isolated from the southeastern edge of Tengger Desert.</title>
        <authorList>
            <person name="Zhang G."/>
        </authorList>
    </citation>
    <scope>NUCLEOTIDE SEQUENCE [LARGE SCALE GENOMIC DNA]</scope>
    <source>
        <strain evidence="2 3">CCM 7311</strain>
    </source>
</reference>
<name>A0ABS7C724_9BACL</name>
<evidence type="ECO:0000256" key="1">
    <source>
        <dbReference type="SAM" id="Phobius"/>
    </source>
</evidence>
<proteinExistence type="predicted"/>
<organism evidence="2 3">
    <name type="scientific">Paenibacillus sepulcri</name>
    <dbReference type="NCBI Taxonomy" id="359917"/>
    <lineage>
        <taxon>Bacteria</taxon>
        <taxon>Bacillati</taxon>
        <taxon>Bacillota</taxon>
        <taxon>Bacilli</taxon>
        <taxon>Bacillales</taxon>
        <taxon>Paenibacillaceae</taxon>
        <taxon>Paenibacillus</taxon>
    </lineage>
</organism>
<feature type="transmembrane region" description="Helical" evidence="1">
    <location>
        <begin position="6"/>
        <end position="26"/>
    </location>
</feature>
<feature type="transmembrane region" description="Helical" evidence="1">
    <location>
        <begin position="47"/>
        <end position="67"/>
    </location>
</feature>
<keyword evidence="1" id="KW-0812">Transmembrane</keyword>
<keyword evidence="1" id="KW-1133">Transmembrane helix</keyword>
<comment type="caution">
    <text evidence="2">The sequence shown here is derived from an EMBL/GenBank/DDBJ whole genome shotgun (WGS) entry which is preliminary data.</text>
</comment>
<evidence type="ECO:0000313" key="2">
    <source>
        <dbReference type="EMBL" id="MBW7456727.1"/>
    </source>
</evidence>
<keyword evidence="1" id="KW-0472">Membrane</keyword>